<evidence type="ECO:0000256" key="2">
    <source>
        <dbReference type="ARBA" id="ARBA00022722"/>
    </source>
</evidence>
<keyword evidence="6" id="KW-0378">Hydrolase</keyword>
<feature type="domain" description="ATP-dependent helicase/deoxyribonuclease subunit B N-terminal" evidence="15">
    <location>
        <begin position="5"/>
        <end position="291"/>
    </location>
</feature>
<dbReference type="Pfam" id="PF12705">
    <property type="entry name" value="PDDEXK_1"/>
    <property type="match status" value="1"/>
</dbReference>
<dbReference type="Proteomes" id="UP001652442">
    <property type="component" value="Unassembled WGS sequence"/>
</dbReference>
<protein>
    <submittedName>
        <fullName evidence="16">Helicase-exonuclease AddAB subunit AddB</fullName>
    </submittedName>
</protein>
<evidence type="ECO:0000256" key="4">
    <source>
        <dbReference type="ARBA" id="ARBA00022741"/>
    </source>
</evidence>
<evidence type="ECO:0000256" key="6">
    <source>
        <dbReference type="ARBA" id="ARBA00022801"/>
    </source>
</evidence>
<keyword evidence="1" id="KW-0004">4Fe-4S</keyword>
<keyword evidence="11" id="KW-0411">Iron-sulfur</keyword>
<keyword evidence="12" id="KW-0238">DNA-binding</keyword>
<evidence type="ECO:0000256" key="5">
    <source>
        <dbReference type="ARBA" id="ARBA00022763"/>
    </source>
</evidence>
<accession>A0ABT2TPF5</accession>
<evidence type="ECO:0000313" key="17">
    <source>
        <dbReference type="Proteomes" id="UP001652442"/>
    </source>
</evidence>
<dbReference type="PANTHER" id="PTHR30591">
    <property type="entry name" value="RECBCD ENZYME SUBUNIT RECC"/>
    <property type="match status" value="1"/>
</dbReference>
<evidence type="ECO:0000256" key="11">
    <source>
        <dbReference type="ARBA" id="ARBA00023014"/>
    </source>
</evidence>
<dbReference type="InterPro" id="IPR049035">
    <property type="entry name" value="ADDB_N"/>
</dbReference>
<evidence type="ECO:0000256" key="8">
    <source>
        <dbReference type="ARBA" id="ARBA00022839"/>
    </source>
</evidence>
<evidence type="ECO:0000256" key="10">
    <source>
        <dbReference type="ARBA" id="ARBA00023004"/>
    </source>
</evidence>
<keyword evidence="4" id="KW-0547">Nucleotide-binding</keyword>
<sequence>MALHFLIGNSGSGKTYTLHQTILQQAKKDPRRMFYVVVPEQFTMQTQKELVLRQPEQAIMNVDVVSFDRLAYRIFDELGKGSLSVLEDTGKNLVLRKLAEDHKNSLTALKQNISRMGYIDQMKSLISEFMQYGLTPKDLEDELLALSKNGALYYKLKDMLLLYREFDRYLKDRFVTSETLLSVLADCVGESELLKGAVFAFDCFTGFTPVQMNLMRELMKVSGEFYVTACMDIQGELYNDRGIQELFYMSRKMVRSLTGMAGRLGITIEQPKLLDGRLGRFSKNQVLGFLEEHLFRPGYYVMEHAPEERDRCPALSVYSLASPKEELIFAAAKIRELLECYNYRYQDIAIVSGCADVYEKYAKEVFETSGIPYFSDEKENVLFHPFTEWVRAALWMVEKDFSYESVFRYLRTGLSGFEPDEIDVVENYVLERGIRGFRRWKEKWVHLPGTKTSVLKSQEDGLQKLCKLNSFRERFVTQIMDFRTALKGRKRTVRSMSEALYQLMLSLHMQEQLKEKQEQFEAEGQEVQAAVYAQIYRVVIDLLDKIVDLLGEETTTVREYADILDAGFTAAKIGTIPPGADCVILGDIERTRLDRVKVVIFLGLNDGVVPKQADRGSLLSQYDRELLADRNIELASTAREQVFLQKFYLYLNMTKPSDALIMTCGRMDSLGNARKPSYLVGAICRMFPFLQVQELTPEDSDRYLTAGDVMKQYVKGLILAREGQITGEWKGFHHWLLAQPVWADQTRRLFDAAFACFDGEGLNTETAKRLYGTTLQTSVSRFESFARCAYAHFLEYGLKLKERPEFTFETADMGNVFHGALECYSRKVKNENLSWFDITKEQQKRLLKEAVTETVLSMDTSVLEDSSRGRYMIERIHKILERSVWALTAQIRRGVFHPGEYETLFRRELELSQGQERLNEQEKIIIRGRIDRIDTFENEDQIYLKVLDYKSGKKKFQLLNLYYGLQLQLMTYMNEALAGERKKTPDKDVIPAGVLYYHLENPMVELSAQASSEDIEKAVLEELRPEGLINQDPAVIEKLDKDLEGKSRVIPVTLKKDGTLSSRGCSVASRDQFEKLGRFTEAKIKESARQILKGEISPKPVVLNDQDGCQYCPFAGVCQFDLRIPGYEKKQLENLAEEEIWRRMDEEETEWK</sequence>
<keyword evidence="9" id="KW-0067">ATP-binding</keyword>
<evidence type="ECO:0000256" key="12">
    <source>
        <dbReference type="ARBA" id="ARBA00023125"/>
    </source>
</evidence>
<evidence type="ECO:0000256" key="3">
    <source>
        <dbReference type="ARBA" id="ARBA00022723"/>
    </source>
</evidence>
<evidence type="ECO:0000256" key="9">
    <source>
        <dbReference type="ARBA" id="ARBA00022840"/>
    </source>
</evidence>
<keyword evidence="13" id="KW-0234">DNA repair</keyword>
<keyword evidence="17" id="KW-1185">Reference proteome</keyword>
<dbReference type="EMBL" id="JAOQJQ010000009">
    <property type="protein sequence ID" value="MCU6763661.1"/>
    <property type="molecule type" value="Genomic_DNA"/>
</dbReference>
<keyword evidence="7 16" id="KW-0347">Helicase</keyword>
<dbReference type="InterPro" id="IPR011604">
    <property type="entry name" value="PDDEXK-like_dom_sf"/>
</dbReference>
<proteinExistence type="predicted"/>
<dbReference type="InterPro" id="IPR027417">
    <property type="entry name" value="P-loop_NTPase"/>
</dbReference>
<evidence type="ECO:0000259" key="14">
    <source>
        <dbReference type="Pfam" id="PF12705"/>
    </source>
</evidence>
<organism evidence="16 17">
    <name type="scientific">Brotonthovivens ammoniilytica</name>
    <dbReference type="NCBI Taxonomy" id="2981725"/>
    <lineage>
        <taxon>Bacteria</taxon>
        <taxon>Bacillati</taxon>
        <taxon>Bacillota</taxon>
        <taxon>Clostridia</taxon>
        <taxon>Lachnospirales</taxon>
        <taxon>Lachnospiraceae</taxon>
        <taxon>Brotonthovivens</taxon>
    </lineage>
</organism>
<dbReference type="RefSeq" id="WP_158426302.1">
    <property type="nucleotide sequence ID" value="NZ_JAOQJQ010000009.1"/>
</dbReference>
<evidence type="ECO:0000313" key="16">
    <source>
        <dbReference type="EMBL" id="MCU6763661.1"/>
    </source>
</evidence>
<gene>
    <name evidence="16" type="primary">addB</name>
    <name evidence="16" type="ORF">OCV88_15235</name>
</gene>
<dbReference type="Pfam" id="PF21445">
    <property type="entry name" value="ADDB_N"/>
    <property type="match status" value="1"/>
</dbReference>
<dbReference type="PANTHER" id="PTHR30591:SF1">
    <property type="entry name" value="RECBCD ENZYME SUBUNIT RECC"/>
    <property type="match status" value="1"/>
</dbReference>
<keyword evidence="2" id="KW-0540">Nuclease</keyword>
<feature type="domain" description="PD-(D/E)XK endonuclease-like" evidence="14">
    <location>
        <begin position="777"/>
        <end position="1119"/>
    </location>
</feature>
<keyword evidence="3" id="KW-0479">Metal-binding</keyword>
<dbReference type="SUPFAM" id="SSF52540">
    <property type="entry name" value="P-loop containing nucleoside triphosphate hydrolases"/>
    <property type="match status" value="1"/>
</dbReference>
<keyword evidence="5" id="KW-0227">DNA damage</keyword>
<dbReference type="NCBIfam" id="TIGR02773">
    <property type="entry name" value="addB_Gpos"/>
    <property type="match status" value="1"/>
</dbReference>
<comment type="caution">
    <text evidence="16">The sequence shown here is derived from an EMBL/GenBank/DDBJ whole genome shotgun (WGS) entry which is preliminary data.</text>
</comment>
<dbReference type="Gene3D" id="3.90.320.10">
    <property type="match status" value="1"/>
</dbReference>
<evidence type="ECO:0000259" key="15">
    <source>
        <dbReference type="Pfam" id="PF21445"/>
    </source>
</evidence>
<reference evidence="16 17" key="1">
    <citation type="journal article" date="2021" name="ISME Commun">
        <title>Automated analysis of genomic sequences facilitates high-throughput and comprehensive description of bacteria.</title>
        <authorList>
            <person name="Hitch T.C.A."/>
        </authorList>
    </citation>
    <scope>NUCLEOTIDE SEQUENCE [LARGE SCALE GENOMIC DNA]</scope>
    <source>
        <strain evidence="16 17">Sanger_109</strain>
    </source>
</reference>
<dbReference type="Gene3D" id="3.40.50.300">
    <property type="entry name" value="P-loop containing nucleotide triphosphate hydrolases"/>
    <property type="match status" value="4"/>
</dbReference>
<evidence type="ECO:0000256" key="13">
    <source>
        <dbReference type="ARBA" id="ARBA00023204"/>
    </source>
</evidence>
<name>A0ABT2TPF5_9FIRM</name>
<dbReference type="GO" id="GO:0004386">
    <property type="term" value="F:helicase activity"/>
    <property type="evidence" value="ECO:0007669"/>
    <property type="project" value="UniProtKB-KW"/>
</dbReference>
<dbReference type="InterPro" id="IPR014140">
    <property type="entry name" value="DNA_helicase_suAddB"/>
</dbReference>
<keyword evidence="8" id="KW-0269">Exonuclease</keyword>
<evidence type="ECO:0000256" key="1">
    <source>
        <dbReference type="ARBA" id="ARBA00022485"/>
    </source>
</evidence>
<evidence type="ECO:0000256" key="7">
    <source>
        <dbReference type="ARBA" id="ARBA00022806"/>
    </source>
</evidence>
<keyword evidence="10" id="KW-0408">Iron</keyword>
<dbReference type="InterPro" id="IPR038726">
    <property type="entry name" value="PDDEXK_AddAB-type"/>
</dbReference>